<evidence type="ECO:0000256" key="1">
    <source>
        <dbReference type="SAM" id="MobiDB-lite"/>
    </source>
</evidence>
<dbReference type="PROSITE" id="PS50003">
    <property type="entry name" value="PH_DOMAIN"/>
    <property type="match status" value="1"/>
</dbReference>
<feature type="region of interest" description="Disordered" evidence="1">
    <location>
        <begin position="301"/>
        <end position="379"/>
    </location>
</feature>
<dbReference type="EMBL" id="KJ210754">
    <property type="protein sequence ID" value="AJA32482.1"/>
    <property type="molecule type" value="mRNA"/>
</dbReference>
<protein>
    <submittedName>
        <fullName evidence="3">Protein kinase domain-containing protein</fullName>
    </submittedName>
</protein>
<dbReference type="CDD" id="cd00821">
    <property type="entry name" value="PH"/>
    <property type="match status" value="1"/>
</dbReference>
<proteinExistence type="evidence at transcript level"/>
<feature type="compositionally biased region" description="Polar residues" evidence="1">
    <location>
        <begin position="234"/>
        <end position="259"/>
    </location>
</feature>
<reference evidence="3" key="1">
    <citation type="journal article" date="2015" name="Parasitol. Res.">
        <title>Morphological and molecular characterization of Nosema pernyi, a microsporidian parasite in Antheraea pernyi.</title>
        <authorList>
            <person name="Wang Y."/>
            <person name="Liu W."/>
            <person name="Jiang Y."/>
            <person name="Huang L."/>
            <person name="Irfan M."/>
            <person name="Shi S."/>
            <person name="Yang R."/>
            <person name="Qin L."/>
        </authorList>
    </citation>
    <scope>NUCLEOTIDE SEQUENCE</scope>
</reference>
<name>A0A0N7ADJ9_9MICR</name>
<organism evidence="3">
    <name type="scientific">Nosema pernyi</name>
    <dbReference type="NCBI Taxonomy" id="1112939"/>
    <lineage>
        <taxon>Eukaryota</taxon>
        <taxon>Fungi</taxon>
        <taxon>Fungi incertae sedis</taxon>
        <taxon>Microsporidia</taxon>
        <taxon>Nosematidae</taxon>
        <taxon>Nosema</taxon>
    </lineage>
</organism>
<sequence>MNNNKRKRSIVLIDKKGKSQEIRKDDMNNSNIIDIKEEKGVETINTSNKRREMDNKEKICKCEMCNKDKSKCETCKKNKSCECKSNRSIDSSLNVSTVSSNMSSNRSNMSNNRSSMISNRSKNNRNINNVVLNNNNFNSIDKKISDSMRDIESTDKEIKSNESIKSIDKQMNDSSNYKSINDSINSINSDSIKNLNLVDDKKVNDTYESIKRESIKNDTFGNTQNAVNKGSDMSKGSTSMNKSNMSEGSMNKSDMSKGNESMIKGSTSMNKSDNNNMNKGIAAGAVVGAGAGIVLGKSAQEEKKIKESEPQTNENKTVSIDEDENKPNSKAVTIDEDQNQEYLVSRDSNKSLPLNEEDKQSGKSHTPKTFVPPMISDENLPEDSEIRKERENDNVVGEGHMWKRRRIFACFWHEKYFVLTKEGILKYHKANGTKYSKGNWDLKKANRIHEVFLGAERHPYRLALVCDEDNLLFGYDDPDTREYWYNQFSKFIDF</sequence>
<dbReference type="InterPro" id="IPR001849">
    <property type="entry name" value="PH_domain"/>
</dbReference>
<dbReference type="GO" id="GO:0016301">
    <property type="term" value="F:kinase activity"/>
    <property type="evidence" value="ECO:0007669"/>
    <property type="project" value="UniProtKB-KW"/>
</dbReference>
<evidence type="ECO:0000259" key="2">
    <source>
        <dbReference type="PROSITE" id="PS50003"/>
    </source>
</evidence>
<keyword evidence="3" id="KW-0418">Kinase</keyword>
<feature type="region of interest" description="Disordered" evidence="1">
    <location>
        <begin position="221"/>
        <end position="259"/>
    </location>
</feature>
<dbReference type="SUPFAM" id="SSF50729">
    <property type="entry name" value="PH domain-like"/>
    <property type="match status" value="1"/>
</dbReference>
<keyword evidence="3" id="KW-0808">Transferase</keyword>
<dbReference type="Gene3D" id="2.30.29.30">
    <property type="entry name" value="Pleckstrin-homology domain (PH domain)/Phosphotyrosine-binding domain (PTB)"/>
    <property type="match status" value="1"/>
</dbReference>
<dbReference type="InterPro" id="IPR011993">
    <property type="entry name" value="PH-like_dom_sf"/>
</dbReference>
<evidence type="ECO:0000313" key="3">
    <source>
        <dbReference type="EMBL" id="AJA32482.1"/>
    </source>
</evidence>
<accession>A0A0N7ADJ9</accession>
<dbReference type="AlphaFoldDB" id="A0A0N7ADJ9"/>
<feature type="domain" description="PH" evidence="2">
    <location>
        <begin position="394"/>
        <end position="493"/>
    </location>
</feature>
<feature type="region of interest" description="Disordered" evidence="1">
    <location>
        <begin position="94"/>
        <end position="125"/>
    </location>
</feature>